<reference evidence="2" key="1">
    <citation type="submission" date="2014-05" db="EMBL/GenBank/DDBJ databases">
        <title>The transcriptome of the halophilic microalga Tetraselmis sp. GSL018 isolated from the Great Salt Lake, Utah.</title>
        <authorList>
            <person name="Jinkerson R.E."/>
            <person name="D'Adamo S."/>
            <person name="Posewitz M.C."/>
        </authorList>
    </citation>
    <scope>NUCLEOTIDE SEQUENCE</scope>
    <source>
        <strain evidence="2">GSL018</strain>
    </source>
</reference>
<evidence type="ECO:0000313" key="2">
    <source>
        <dbReference type="EMBL" id="JAC76062.1"/>
    </source>
</evidence>
<sequence>GDRLRVAAVPGAAAVHLPRHARRGGVLGGGAAWRSEGRPSRAAAPDPPAEPPEGRFRACQQMENERILFGVVTKGIFLDLREALAVELSGELVQIFPKTIFRRYESEGEKSR</sequence>
<accession>A0A061RT64</accession>
<protein>
    <submittedName>
        <fullName evidence="2">Uncharacterized protein</fullName>
    </submittedName>
</protein>
<dbReference type="EMBL" id="GBEZ01009531">
    <property type="protein sequence ID" value="JAC76062.1"/>
    <property type="molecule type" value="Transcribed_RNA"/>
</dbReference>
<proteinExistence type="predicted"/>
<feature type="non-terminal residue" evidence="2">
    <location>
        <position position="1"/>
    </location>
</feature>
<name>A0A061RT64_9CHLO</name>
<evidence type="ECO:0000256" key="1">
    <source>
        <dbReference type="SAM" id="MobiDB-lite"/>
    </source>
</evidence>
<dbReference type="AlphaFoldDB" id="A0A061RT64"/>
<gene>
    <name evidence="2" type="ORF">TSPGSL018_21282</name>
</gene>
<organism evidence="2">
    <name type="scientific">Tetraselmis sp. GSL018</name>
    <dbReference type="NCBI Taxonomy" id="582737"/>
    <lineage>
        <taxon>Eukaryota</taxon>
        <taxon>Viridiplantae</taxon>
        <taxon>Chlorophyta</taxon>
        <taxon>core chlorophytes</taxon>
        <taxon>Chlorodendrophyceae</taxon>
        <taxon>Chlorodendrales</taxon>
        <taxon>Chlorodendraceae</taxon>
        <taxon>Tetraselmis</taxon>
    </lineage>
</organism>
<feature type="region of interest" description="Disordered" evidence="1">
    <location>
        <begin position="23"/>
        <end position="55"/>
    </location>
</feature>